<evidence type="ECO:0000313" key="2">
    <source>
        <dbReference type="EMBL" id="EFC38448.1"/>
    </source>
</evidence>
<dbReference type="OrthoDB" id="10531006at2759"/>
<keyword evidence="3" id="KW-1185">Reference proteome</keyword>
<dbReference type="VEuPathDB" id="AmoebaDB:NAEGRDRAFT_81607"/>
<feature type="compositionally biased region" description="Polar residues" evidence="1">
    <location>
        <begin position="59"/>
        <end position="68"/>
    </location>
</feature>
<evidence type="ECO:0000313" key="3">
    <source>
        <dbReference type="Proteomes" id="UP000006671"/>
    </source>
</evidence>
<dbReference type="AlphaFoldDB" id="D2VXJ1"/>
<feature type="compositionally biased region" description="Polar residues" evidence="1">
    <location>
        <begin position="287"/>
        <end position="319"/>
    </location>
</feature>
<feature type="compositionally biased region" description="Polar residues" evidence="1">
    <location>
        <begin position="130"/>
        <end position="170"/>
    </location>
</feature>
<protein>
    <submittedName>
        <fullName evidence="2">Predicted protein</fullName>
    </submittedName>
</protein>
<organism evidence="3">
    <name type="scientific">Naegleria gruberi</name>
    <name type="common">Amoeba</name>
    <dbReference type="NCBI Taxonomy" id="5762"/>
    <lineage>
        <taxon>Eukaryota</taxon>
        <taxon>Discoba</taxon>
        <taxon>Heterolobosea</taxon>
        <taxon>Tetramitia</taxon>
        <taxon>Eutetramitia</taxon>
        <taxon>Vahlkampfiidae</taxon>
        <taxon>Naegleria</taxon>
    </lineage>
</organism>
<feature type="compositionally biased region" description="Low complexity" evidence="1">
    <location>
        <begin position="262"/>
        <end position="271"/>
    </location>
</feature>
<feature type="region of interest" description="Disordered" evidence="1">
    <location>
        <begin position="130"/>
        <end position="213"/>
    </location>
</feature>
<feature type="region of interest" description="Disordered" evidence="1">
    <location>
        <begin position="506"/>
        <end position="530"/>
    </location>
</feature>
<feature type="compositionally biased region" description="Low complexity" evidence="1">
    <location>
        <begin position="182"/>
        <end position="203"/>
    </location>
</feature>
<dbReference type="Proteomes" id="UP000006671">
    <property type="component" value="Unassembled WGS sequence"/>
</dbReference>
<feature type="region of interest" description="Disordered" evidence="1">
    <location>
        <begin position="411"/>
        <end position="469"/>
    </location>
</feature>
<dbReference type="InParanoid" id="D2VXJ1"/>
<dbReference type="OMA" id="RICANCY"/>
<gene>
    <name evidence="2" type="ORF">NAEGRDRAFT_81607</name>
</gene>
<proteinExistence type="predicted"/>
<accession>D2VXJ1</accession>
<feature type="region of interest" description="Disordered" evidence="1">
    <location>
        <begin position="233"/>
        <end position="319"/>
    </location>
</feature>
<feature type="compositionally biased region" description="Low complexity" evidence="1">
    <location>
        <begin position="1"/>
        <end position="58"/>
    </location>
</feature>
<feature type="compositionally biased region" description="Basic and acidic residues" evidence="1">
    <location>
        <begin position="247"/>
        <end position="259"/>
    </location>
</feature>
<feature type="compositionally biased region" description="Basic and acidic residues" evidence="1">
    <location>
        <begin position="171"/>
        <end position="180"/>
    </location>
</feature>
<dbReference type="RefSeq" id="XP_002671192.1">
    <property type="nucleotide sequence ID" value="XM_002671146.1"/>
</dbReference>
<dbReference type="GeneID" id="8858292"/>
<feature type="compositionally biased region" description="Low complexity" evidence="1">
    <location>
        <begin position="69"/>
        <end position="84"/>
    </location>
</feature>
<evidence type="ECO:0000256" key="1">
    <source>
        <dbReference type="SAM" id="MobiDB-lite"/>
    </source>
</evidence>
<sequence length="718" mass="77949">MISGGSASNSNVVGPISSSLHTTTTTSNSSASNDNNNNNNTQILPQQQQHQQEASSLTSFLTSQQGVGNNNNNNNNTTPITTTTILASGGGEQISQQQSSHHAIVIGGANTNTSLLPPLAKSTPIMTTTTLNGTSAANQPSSSSTTSQFVPIAPATSNPHNNSLSVQPAHSSDHVAEHHTKSVPSNSSVNVSNNNVPSNVSSSQQARRPKPVQIGFMPPVSLCVLMEQMASKIHQHYQPQKPPSSSKKSELSSQKKDVAGESSSTLNSNSSEDAKKTETMLTDDKTNNQSNETNANVISTSRNVSSTSQGRSKSPGSTPSLYDILNEEYHSNYSNYQELIHATNLIVEFLYGNTDLKERYHPFHSQFASQQHPSFSWVYMVPPDQTPPVMYPSAPSTIGSSSSHSGVAIPISTPVKSGRGTRSDITPTSNFKSASTGSSSAASSHDTLEIPPPVFAMPKPNNGSSEASTPMRVRIAPNTGGGTAMLPIPEHQHISPFPIRAKEEDLMEEDKRKRRISKKPETGEGTTGSDEQENKFVCYICDKSVIDKSTKYTLTSSNFSSFHEVFPHLKTPLLGESKRICANCYHKKYRNSRKKKADDKKDVISQGSSNVMSVDAQSESYEPTYCCCVCKKNGSDEFTETNFVNVQNYRSYLTYFPFISDTPTADRQIPVCDACHATYLQAENQEKKRKFMHMPNIPNAVDTLESLNKKLKPDTSHL</sequence>
<reference evidence="2 3" key="1">
    <citation type="journal article" date="2010" name="Cell">
        <title>The genome of Naegleria gruberi illuminates early eukaryotic versatility.</title>
        <authorList>
            <person name="Fritz-Laylin L.K."/>
            <person name="Prochnik S.E."/>
            <person name="Ginger M.L."/>
            <person name="Dacks J.B."/>
            <person name="Carpenter M.L."/>
            <person name="Field M.C."/>
            <person name="Kuo A."/>
            <person name="Paredez A."/>
            <person name="Chapman J."/>
            <person name="Pham J."/>
            <person name="Shu S."/>
            <person name="Neupane R."/>
            <person name="Cipriano M."/>
            <person name="Mancuso J."/>
            <person name="Tu H."/>
            <person name="Salamov A."/>
            <person name="Lindquist E."/>
            <person name="Shapiro H."/>
            <person name="Lucas S."/>
            <person name="Grigoriev I.V."/>
            <person name="Cande W.Z."/>
            <person name="Fulton C."/>
            <person name="Rokhsar D.S."/>
            <person name="Dawson S.C."/>
        </authorList>
    </citation>
    <scope>NUCLEOTIDE SEQUENCE [LARGE SCALE GENOMIC DNA]</scope>
    <source>
        <strain evidence="2 3">NEG-M</strain>
    </source>
</reference>
<dbReference type="EMBL" id="GG738907">
    <property type="protein sequence ID" value="EFC38448.1"/>
    <property type="molecule type" value="Genomic_DNA"/>
</dbReference>
<feature type="region of interest" description="Disordered" evidence="1">
    <location>
        <begin position="1"/>
        <end position="84"/>
    </location>
</feature>
<feature type="compositionally biased region" description="Basic and acidic residues" evidence="1">
    <location>
        <begin position="272"/>
        <end position="286"/>
    </location>
</feature>
<name>D2VXJ1_NAEGR</name>
<dbReference type="KEGG" id="ngr:NAEGRDRAFT_81607"/>
<feature type="compositionally biased region" description="Low complexity" evidence="1">
    <location>
        <begin position="433"/>
        <end position="444"/>
    </location>
</feature>
<feature type="compositionally biased region" description="Polar residues" evidence="1">
    <location>
        <begin position="423"/>
        <end position="432"/>
    </location>
</feature>